<dbReference type="InterPro" id="IPR050271">
    <property type="entry name" value="UDP-glycosyltransferase"/>
</dbReference>
<dbReference type="PANTHER" id="PTHR48043:SF145">
    <property type="entry name" value="FI06409P-RELATED"/>
    <property type="match status" value="1"/>
</dbReference>
<dbReference type="SUPFAM" id="SSF53756">
    <property type="entry name" value="UDP-Glycosyltransferase/glycogen phosphorylase"/>
    <property type="match status" value="1"/>
</dbReference>
<comment type="catalytic activity">
    <reaction evidence="5">
        <text>glucuronate acceptor + UDP-alpha-D-glucuronate = acceptor beta-D-glucuronoside + UDP + H(+)</text>
        <dbReference type="Rhea" id="RHEA:21032"/>
        <dbReference type="ChEBI" id="CHEBI:15378"/>
        <dbReference type="ChEBI" id="CHEBI:58052"/>
        <dbReference type="ChEBI" id="CHEBI:58223"/>
        <dbReference type="ChEBI" id="CHEBI:132367"/>
        <dbReference type="ChEBI" id="CHEBI:132368"/>
        <dbReference type="EC" id="2.4.1.17"/>
    </reaction>
</comment>
<comment type="similarity">
    <text evidence="1">Belongs to the UDP-glycosyltransferase family.</text>
</comment>
<evidence type="ECO:0000256" key="1">
    <source>
        <dbReference type="ARBA" id="ARBA00009995"/>
    </source>
</evidence>
<evidence type="ECO:0000256" key="6">
    <source>
        <dbReference type="SAM" id="MobiDB-lite"/>
    </source>
</evidence>
<reference evidence="8" key="1">
    <citation type="submission" date="2022-11" db="UniProtKB">
        <authorList>
            <consortium name="WormBaseParasite"/>
        </authorList>
    </citation>
    <scope>IDENTIFICATION</scope>
</reference>
<feature type="region of interest" description="Disordered" evidence="6">
    <location>
        <begin position="181"/>
        <end position="242"/>
    </location>
</feature>
<dbReference type="EC" id="2.4.1.17" evidence="2"/>
<organism evidence="7 8">
    <name type="scientific">Acrobeloides nanus</name>
    <dbReference type="NCBI Taxonomy" id="290746"/>
    <lineage>
        <taxon>Eukaryota</taxon>
        <taxon>Metazoa</taxon>
        <taxon>Ecdysozoa</taxon>
        <taxon>Nematoda</taxon>
        <taxon>Chromadorea</taxon>
        <taxon>Rhabditida</taxon>
        <taxon>Tylenchina</taxon>
        <taxon>Cephalobomorpha</taxon>
        <taxon>Cephaloboidea</taxon>
        <taxon>Cephalobidae</taxon>
        <taxon>Acrobeloides</taxon>
    </lineage>
</organism>
<dbReference type="PANTHER" id="PTHR48043">
    <property type="entry name" value="EG:EG0003.4 PROTEIN-RELATED"/>
    <property type="match status" value="1"/>
</dbReference>
<evidence type="ECO:0000256" key="2">
    <source>
        <dbReference type="ARBA" id="ARBA00012544"/>
    </source>
</evidence>
<name>A0A914D348_9BILA</name>
<sequence>MNSSKKGVILVSFGSVAQSYKMPDLMKKKFLEAFAQFPEITFLWKYEKDEDNIAHGYDNVITGNWLPQTDLLAHPKMLAFISHGGANSVMEASYAGVPLLCIPLMGDQYRNAQMAEYRKIATIVQKPQILEGKLTGAIKKIVDGDRIGLTSSPKANPQILIQSSSMGANYKPQIRFQVPFGGSRSAQSRSRASGPIPNPQGLYSIPQDRAAETPSHKGDLQDPSILKAEPRAPESKLRSDST</sequence>
<protein>
    <recommendedName>
        <fullName evidence="2">glucuronosyltransferase</fullName>
        <ecNumber evidence="2">2.4.1.17</ecNumber>
    </recommendedName>
</protein>
<feature type="compositionally biased region" description="Basic and acidic residues" evidence="6">
    <location>
        <begin position="209"/>
        <end position="220"/>
    </location>
</feature>
<dbReference type="AlphaFoldDB" id="A0A914D348"/>
<dbReference type="CDD" id="cd03784">
    <property type="entry name" value="GT1_Gtf-like"/>
    <property type="match status" value="1"/>
</dbReference>
<evidence type="ECO:0000313" key="8">
    <source>
        <dbReference type="WBParaSite" id="ACRNAN_scaffold18253.g19463.t1"/>
    </source>
</evidence>
<keyword evidence="7" id="KW-1185">Reference proteome</keyword>
<dbReference type="Pfam" id="PF00201">
    <property type="entry name" value="UDPGT"/>
    <property type="match status" value="1"/>
</dbReference>
<dbReference type="InterPro" id="IPR002213">
    <property type="entry name" value="UDP_glucos_trans"/>
</dbReference>
<dbReference type="GO" id="GO:0015020">
    <property type="term" value="F:glucuronosyltransferase activity"/>
    <property type="evidence" value="ECO:0007669"/>
    <property type="project" value="UniProtKB-EC"/>
</dbReference>
<dbReference type="Proteomes" id="UP000887540">
    <property type="component" value="Unplaced"/>
</dbReference>
<evidence type="ECO:0000256" key="5">
    <source>
        <dbReference type="ARBA" id="ARBA00047475"/>
    </source>
</evidence>
<evidence type="ECO:0000256" key="3">
    <source>
        <dbReference type="ARBA" id="ARBA00022676"/>
    </source>
</evidence>
<dbReference type="FunFam" id="3.40.50.2000:FF:000021">
    <property type="entry name" value="UDP-glucuronosyltransferase"/>
    <property type="match status" value="1"/>
</dbReference>
<proteinExistence type="inferred from homology"/>
<feature type="compositionally biased region" description="Low complexity" evidence="6">
    <location>
        <begin position="181"/>
        <end position="194"/>
    </location>
</feature>
<accession>A0A914D348</accession>
<keyword evidence="3" id="KW-0328">Glycosyltransferase</keyword>
<keyword evidence="4" id="KW-0808">Transferase</keyword>
<dbReference type="Gene3D" id="3.40.50.2000">
    <property type="entry name" value="Glycogen Phosphorylase B"/>
    <property type="match status" value="1"/>
</dbReference>
<evidence type="ECO:0000256" key="4">
    <source>
        <dbReference type="ARBA" id="ARBA00022679"/>
    </source>
</evidence>
<feature type="compositionally biased region" description="Basic and acidic residues" evidence="6">
    <location>
        <begin position="228"/>
        <end position="242"/>
    </location>
</feature>
<dbReference type="WBParaSite" id="ACRNAN_scaffold18253.g19463.t1">
    <property type="protein sequence ID" value="ACRNAN_scaffold18253.g19463.t1"/>
    <property type="gene ID" value="ACRNAN_scaffold18253.g19463"/>
</dbReference>
<evidence type="ECO:0000313" key="7">
    <source>
        <dbReference type="Proteomes" id="UP000887540"/>
    </source>
</evidence>